<organism evidence="1 2">
    <name type="scientific">Ditylenchus dipsaci</name>
    <dbReference type="NCBI Taxonomy" id="166011"/>
    <lineage>
        <taxon>Eukaryota</taxon>
        <taxon>Metazoa</taxon>
        <taxon>Ecdysozoa</taxon>
        <taxon>Nematoda</taxon>
        <taxon>Chromadorea</taxon>
        <taxon>Rhabditida</taxon>
        <taxon>Tylenchina</taxon>
        <taxon>Tylenchomorpha</taxon>
        <taxon>Sphaerularioidea</taxon>
        <taxon>Anguinidae</taxon>
        <taxon>Anguininae</taxon>
        <taxon>Ditylenchus</taxon>
    </lineage>
</organism>
<evidence type="ECO:0000313" key="2">
    <source>
        <dbReference type="WBParaSite" id="jg23575"/>
    </source>
</evidence>
<reference evidence="2" key="1">
    <citation type="submission" date="2022-11" db="UniProtKB">
        <authorList>
            <consortium name="WormBaseParasite"/>
        </authorList>
    </citation>
    <scope>IDENTIFICATION</scope>
</reference>
<dbReference type="AlphaFoldDB" id="A0A915DWU1"/>
<name>A0A915DWU1_9BILA</name>
<dbReference type="Proteomes" id="UP000887574">
    <property type="component" value="Unplaced"/>
</dbReference>
<sequence>MERVWAMMQNSQLKEGVDSLLVDLLSIVEMWLKVDENSFFTQQQFRLMTELLDPRFVTRTLIVLKCFCLPCKTVYFRRTGYFFIPESALQNLLFVGSNEDSTQLLDLLFSTLVQLTQILEENKISEVTSLQKCIGYWISCLIMSTKTLRLMYLRIVLMAFV</sequence>
<keyword evidence="1" id="KW-1185">Reference proteome</keyword>
<protein>
    <submittedName>
        <fullName evidence="2">Uncharacterized protein</fullName>
    </submittedName>
</protein>
<proteinExistence type="predicted"/>
<accession>A0A915DWU1</accession>
<evidence type="ECO:0000313" key="1">
    <source>
        <dbReference type="Proteomes" id="UP000887574"/>
    </source>
</evidence>
<dbReference type="WBParaSite" id="jg23575">
    <property type="protein sequence ID" value="jg23575"/>
    <property type="gene ID" value="jg23575"/>
</dbReference>